<keyword evidence="3" id="KW-1185">Reference proteome</keyword>
<keyword evidence="1" id="KW-1133">Transmembrane helix</keyword>
<protein>
    <submittedName>
        <fullName evidence="2">Uncharacterized protein</fullName>
    </submittedName>
</protein>
<dbReference type="SUPFAM" id="SSF103473">
    <property type="entry name" value="MFS general substrate transporter"/>
    <property type="match status" value="1"/>
</dbReference>
<dbReference type="InterPro" id="IPR036259">
    <property type="entry name" value="MFS_trans_sf"/>
</dbReference>
<feature type="transmembrane region" description="Helical" evidence="1">
    <location>
        <begin position="101"/>
        <end position="118"/>
    </location>
</feature>
<evidence type="ECO:0000256" key="1">
    <source>
        <dbReference type="SAM" id="Phobius"/>
    </source>
</evidence>
<dbReference type="AlphaFoldDB" id="A0A409V6L4"/>
<evidence type="ECO:0000313" key="2">
    <source>
        <dbReference type="EMBL" id="OPL20380.1"/>
    </source>
</evidence>
<reference evidence="2 3" key="1">
    <citation type="journal article" date="2016" name="PLoS ONE">
        <title>A First Insight into the Genome of the Filter-Feeder Mussel Mytilus galloprovincialis.</title>
        <authorList>
            <person name="Murgarella M."/>
            <person name="Puiu D."/>
            <person name="Novoa B."/>
            <person name="Figueras A."/>
            <person name="Posada D."/>
            <person name="Canchaya C."/>
        </authorList>
    </citation>
    <scope>NUCLEOTIDE SEQUENCE [LARGE SCALE GENOMIC DNA]</scope>
    <source>
        <tissue evidence="2">Muscle</tissue>
    </source>
</reference>
<name>A0A409V6L4_MYTGA</name>
<dbReference type="Proteomes" id="UP000266721">
    <property type="component" value="Unassembled WGS sequence"/>
</dbReference>
<accession>A0A409V6L4</accession>
<organism evidence="2 3">
    <name type="scientific">Mytilus galloprovincialis</name>
    <name type="common">Mediterranean mussel</name>
    <dbReference type="NCBI Taxonomy" id="29158"/>
    <lineage>
        <taxon>Eukaryota</taxon>
        <taxon>Metazoa</taxon>
        <taxon>Spiralia</taxon>
        <taxon>Lophotrochozoa</taxon>
        <taxon>Mollusca</taxon>
        <taxon>Bivalvia</taxon>
        <taxon>Autobranchia</taxon>
        <taxon>Pteriomorphia</taxon>
        <taxon>Mytilida</taxon>
        <taxon>Mytiloidea</taxon>
        <taxon>Mytilidae</taxon>
        <taxon>Mytilinae</taxon>
        <taxon>Mytilus</taxon>
    </lineage>
</organism>
<keyword evidence="1" id="KW-0812">Transmembrane</keyword>
<evidence type="ECO:0000313" key="3">
    <source>
        <dbReference type="Proteomes" id="UP000266721"/>
    </source>
</evidence>
<sequence>MNKTQETEDFDCDLDKNTEVITATSNHDNSSEVKLPRRKSSVWVLVKKKMSVTEKGATPIQWKMVILVFISLFGSAFSLTFLFPFLPEMVLWFGYEEEEKGYYAGLIASAVFFGRAVGRGKSNWKVLNHMAKSNDKTHQKRMDKNCHIPDLVQAFSNAENGGLNLVL</sequence>
<keyword evidence="1" id="KW-0472">Membrane</keyword>
<feature type="transmembrane region" description="Helical" evidence="1">
    <location>
        <begin position="64"/>
        <end position="86"/>
    </location>
</feature>
<proteinExistence type="predicted"/>
<dbReference type="EMBL" id="KV609987">
    <property type="protein sequence ID" value="OPL20380.1"/>
    <property type="molecule type" value="Genomic_DNA"/>
</dbReference>
<feature type="non-terminal residue" evidence="2">
    <location>
        <position position="1"/>
    </location>
</feature>
<gene>
    <name evidence="2" type="ORF">AM593_06077</name>
</gene>